<dbReference type="AlphaFoldDB" id="Q13HG5"/>
<organism evidence="3 4">
    <name type="scientific">Paraburkholderia xenovorans (strain LB400)</name>
    <dbReference type="NCBI Taxonomy" id="266265"/>
    <lineage>
        <taxon>Bacteria</taxon>
        <taxon>Pseudomonadati</taxon>
        <taxon>Pseudomonadota</taxon>
        <taxon>Betaproteobacteria</taxon>
        <taxon>Burkholderiales</taxon>
        <taxon>Burkholderiaceae</taxon>
        <taxon>Paraburkholderia</taxon>
    </lineage>
</organism>
<name>Q13HG5_PARXL</name>
<keyword evidence="3" id="KW-0808">Transferase</keyword>
<evidence type="ECO:0000256" key="1">
    <source>
        <dbReference type="ARBA" id="ARBA00038310"/>
    </source>
</evidence>
<dbReference type="STRING" id="266265.Bxe_C0576"/>
<dbReference type="GO" id="GO:0016787">
    <property type="term" value="F:hydrolase activity"/>
    <property type="evidence" value="ECO:0007669"/>
    <property type="project" value="UniProtKB-KW"/>
</dbReference>
<keyword evidence="3" id="KW-0328">Glycosyltransferase</keyword>
<dbReference type="InterPro" id="IPR032466">
    <property type="entry name" value="Metal_Hydrolase"/>
</dbReference>
<proteinExistence type="inferred from homology"/>
<dbReference type="Gene3D" id="3.20.20.140">
    <property type="entry name" value="Metal-dependent hydrolases"/>
    <property type="match status" value="1"/>
</dbReference>
<gene>
    <name evidence="3" type="ORF">Bxe_C0576</name>
</gene>
<dbReference type="SUPFAM" id="SSF51556">
    <property type="entry name" value="Metallo-dependent hydrolases"/>
    <property type="match status" value="1"/>
</dbReference>
<dbReference type="PANTHER" id="PTHR43569:SF2">
    <property type="entry name" value="AMIDOHYDROLASE-RELATED DOMAIN-CONTAINING PROTEIN"/>
    <property type="match status" value="1"/>
</dbReference>
<dbReference type="eggNOG" id="COG3618">
    <property type="taxonomic scope" value="Bacteria"/>
</dbReference>
<dbReference type="InterPro" id="IPR052350">
    <property type="entry name" value="Metallo-dep_Lactonases"/>
</dbReference>
<dbReference type="KEGG" id="bxe:Bxe_C0576"/>
<sequence length="307" mass="34167">MEEDGRLPTGKLPSAIGKNHRIAVVDTHFHLWKSQEIAPPSGIMADPSLFRDFDWSDYELAMQGVALEAAIHVQVHHGSEKAKSEYGRVERFAAEHAPIAGMIAWAPLESPGVEREIAELAQSPLVAGVRRLTQQEPDELFCARPQFVAGAKLLASYGLVCEVCVLEHQLKGVIALASACPELTIILDHLGKPHLAEPPTEHWLENMRILGMLENVVCKVAPTPLWASDPPLTAAHAAPFIEYVAEHFGWDRLIYGSNWPPLRILTDDASQWADIVFKTLHWAKADELGRLFSENARRIFRLNKGHR</sequence>
<protein>
    <submittedName>
        <fullName evidence="3">Hydrolase</fullName>
        <ecNumber evidence="3">2.4.2.-</ecNumber>
    </submittedName>
</protein>
<dbReference type="EC" id="2.4.2.-" evidence="3"/>
<comment type="similarity">
    <text evidence="1">Belongs to the metallo-dependent hydrolases superfamily.</text>
</comment>
<dbReference type="Pfam" id="PF04909">
    <property type="entry name" value="Amidohydro_2"/>
    <property type="match status" value="1"/>
</dbReference>
<dbReference type="PANTHER" id="PTHR43569">
    <property type="entry name" value="AMIDOHYDROLASE"/>
    <property type="match status" value="1"/>
</dbReference>
<dbReference type="Proteomes" id="UP000001817">
    <property type="component" value="Chromosome 3"/>
</dbReference>
<dbReference type="InterPro" id="IPR006680">
    <property type="entry name" value="Amidohydro-rel"/>
</dbReference>
<dbReference type="GO" id="GO:0016757">
    <property type="term" value="F:glycosyltransferase activity"/>
    <property type="evidence" value="ECO:0007669"/>
    <property type="project" value="UniProtKB-KW"/>
</dbReference>
<keyword evidence="4" id="KW-1185">Reference proteome</keyword>
<evidence type="ECO:0000313" key="3">
    <source>
        <dbReference type="EMBL" id="ABE36474.1"/>
    </source>
</evidence>
<feature type="domain" description="Amidohydrolase-related" evidence="2">
    <location>
        <begin position="25"/>
        <end position="302"/>
    </location>
</feature>
<evidence type="ECO:0000313" key="4">
    <source>
        <dbReference type="Proteomes" id="UP000001817"/>
    </source>
</evidence>
<dbReference type="EMBL" id="CP000272">
    <property type="protein sequence ID" value="ABE36474.1"/>
    <property type="molecule type" value="Genomic_DNA"/>
</dbReference>
<evidence type="ECO:0000259" key="2">
    <source>
        <dbReference type="Pfam" id="PF04909"/>
    </source>
</evidence>
<reference evidence="3 4" key="1">
    <citation type="journal article" date="2006" name="Proc. Natl. Acad. Sci. U.S.A.">
        <title>Burkholderia xenovorans LB400 harbors a multi-replicon, 9.73-Mbp genome shaped for versatility.</title>
        <authorList>
            <person name="Chain P.S."/>
            <person name="Denef V.J."/>
            <person name="Konstantinidis K.T."/>
            <person name="Vergez L.M."/>
            <person name="Agullo L."/>
            <person name="Reyes V.L."/>
            <person name="Hauser L."/>
            <person name="Cordova M."/>
            <person name="Gomez L."/>
            <person name="Gonzalez M."/>
            <person name="Land M."/>
            <person name="Lao V."/>
            <person name="Larimer F."/>
            <person name="LiPuma J.J."/>
            <person name="Mahenthiralingam E."/>
            <person name="Malfatti S.A."/>
            <person name="Marx C.J."/>
            <person name="Parnell J.J."/>
            <person name="Ramette A."/>
            <person name="Richardson P."/>
            <person name="Seeger M."/>
            <person name="Smith D."/>
            <person name="Spilker T."/>
            <person name="Sul W.J."/>
            <person name="Tsoi T.V."/>
            <person name="Ulrich L.E."/>
            <person name="Zhulin I.B."/>
            <person name="Tiedje J.M."/>
        </authorList>
    </citation>
    <scope>NUCLEOTIDE SEQUENCE [LARGE SCALE GENOMIC DNA]</scope>
    <source>
        <strain evidence="3 4">LB400</strain>
    </source>
</reference>
<keyword evidence="3" id="KW-0378">Hydrolase</keyword>
<accession>Q13HG5</accession>